<dbReference type="Proteomes" id="UP000521943">
    <property type="component" value="Unassembled WGS sequence"/>
</dbReference>
<evidence type="ECO:0000313" key="1">
    <source>
        <dbReference type="EMBL" id="KAF6764639.1"/>
    </source>
</evidence>
<comment type="caution">
    <text evidence="1">The sequence shown here is derived from an EMBL/GenBank/DDBJ whole genome shotgun (WGS) entry which is preliminary data.</text>
</comment>
<reference evidence="1 2" key="1">
    <citation type="submission" date="2020-07" db="EMBL/GenBank/DDBJ databases">
        <title>Comparative genomics of pyrophilous fungi reveals a link between fire events and developmental genes.</title>
        <authorList>
            <consortium name="DOE Joint Genome Institute"/>
            <person name="Steindorff A.S."/>
            <person name="Carver A."/>
            <person name="Calhoun S."/>
            <person name="Stillman K."/>
            <person name="Liu H."/>
            <person name="Lipzen A."/>
            <person name="Pangilinan J."/>
            <person name="Labutti K."/>
            <person name="Bruns T.D."/>
            <person name="Grigoriev I.V."/>
        </authorList>
    </citation>
    <scope>NUCLEOTIDE SEQUENCE [LARGE SCALE GENOMIC DNA]</scope>
    <source>
        <strain evidence="1 2">CBS 144469</strain>
    </source>
</reference>
<dbReference type="AlphaFoldDB" id="A0A8H6IHN6"/>
<gene>
    <name evidence="1" type="ORF">DFP72DRAFT_868777</name>
</gene>
<dbReference type="OrthoDB" id="3262196at2759"/>
<sequence length="216" mass="24414">MDTEKVVLDKKYEPDADTGLFLVSKFSDIRWRYRLPAIWLGEEVVQVLIKSSIGQVIYAAAIIGLLESPQNPPPIHMVLKLSKISSNFTSDKASTSVNPFALLDALYTRIIQTSTDSLLRAVAWVRFISSLGNISSGRERPAWVFRQYLESSVGETEYLLENLSSLVHMPPPGEYAAEIVFYHKSFTDFLLDDNRVFRGLMQYEGRGKGGFTRRIT</sequence>
<organism evidence="1 2">
    <name type="scientific">Ephemerocybe angulata</name>
    <dbReference type="NCBI Taxonomy" id="980116"/>
    <lineage>
        <taxon>Eukaryota</taxon>
        <taxon>Fungi</taxon>
        <taxon>Dikarya</taxon>
        <taxon>Basidiomycota</taxon>
        <taxon>Agaricomycotina</taxon>
        <taxon>Agaricomycetes</taxon>
        <taxon>Agaricomycetidae</taxon>
        <taxon>Agaricales</taxon>
        <taxon>Agaricineae</taxon>
        <taxon>Psathyrellaceae</taxon>
        <taxon>Ephemerocybe</taxon>
    </lineage>
</organism>
<evidence type="ECO:0000313" key="2">
    <source>
        <dbReference type="Proteomes" id="UP000521943"/>
    </source>
</evidence>
<keyword evidence="2" id="KW-1185">Reference proteome</keyword>
<name>A0A8H6IHN6_9AGAR</name>
<accession>A0A8H6IHN6</accession>
<protein>
    <submittedName>
        <fullName evidence="1">Uncharacterized protein</fullName>
    </submittedName>
</protein>
<proteinExistence type="predicted"/>
<dbReference type="EMBL" id="JACGCI010000003">
    <property type="protein sequence ID" value="KAF6764639.1"/>
    <property type="molecule type" value="Genomic_DNA"/>
</dbReference>